<dbReference type="Proteomes" id="UP000033731">
    <property type="component" value="Unassembled WGS sequence"/>
</dbReference>
<comment type="catalytic activity">
    <reaction evidence="1 6">
        <text>a myo-inositol phosphate + H2O = myo-inositol + phosphate</text>
        <dbReference type="Rhea" id="RHEA:24056"/>
        <dbReference type="ChEBI" id="CHEBI:15377"/>
        <dbReference type="ChEBI" id="CHEBI:17268"/>
        <dbReference type="ChEBI" id="CHEBI:43474"/>
        <dbReference type="ChEBI" id="CHEBI:84139"/>
        <dbReference type="EC" id="3.1.3.25"/>
    </reaction>
</comment>
<accession>A0A094Z0R6</accession>
<organism evidence="7 8">
    <name type="scientific">Candidatus Liberibacter solanacearum</name>
    <dbReference type="NCBI Taxonomy" id="556287"/>
    <lineage>
        <taxon>Bacteria</taxon>
        <taxon>Pseudomonadati</taxon>
        <taxon>Pseudomonadota</taxon>
        <taxon>Alphaproteobacteria</taxon>
        <taxon>Hyphomicrobiales</taxon>
        <taxon>Rhizobiaceae</taxon>
        <taxon>Liberibacter</taxon>
    </lineage>
</organism>
<evidence type="ECO:0000256" key="1">
    <source>
        <dbReference type="ARBA" id="ARBA00001033"/>
    </source>
</evidence>
<dbReference type="PRINTS" id="PR01959">
    <property type="entry name" value="SBIMPHPHTASE"/>
</dbReference>
<feature type="binding site" evidence="5">
    <location>
        <position position="87"/>
    </location>
    <ligand>
        <name>Mg(2+)</name>
        <dbReference type="ChEBI" id="CHEBI:18420"/>
        <label>1</label>
        <note>catalytic</note>
    </ligand>
</feature>
<protein>
    <recommendedName>
        <fullName evidence="6">Inositol-1-monophosphatase</fullName>
        <ecNumber evidence="6">3.1.3.25</ecNumber>
    </recommendedName>
</protein>
<evidence type="ECO:0000256" key="4">
    <source>
        <dbReference type="ARBA" id="ARBA00022801"/>
    </source>
</evidence>
<evidence type="ECO:0000256" key="3">
    <source>
        <dbReference type="ARBA" id="ARBA00009759"/>
    </source>
</evidence>
<dbReference type="SUPFAM" id="SSF56655">
    <property type="entry name" value="Carbohydrate phosphatase"/>
    <property type="match status" value="1"/>
</dbReference>
<dbReference type="PRINTS" id="PR00377">
    <property type="entry name" value="IMPHPHTASES"/>
</dbReference>
<dbReference type="EMBL" id="JMTK01000005">
    <property type="protein sequence ID" value="KJZ81376.1"/>
    <property type="molecule type" value="Genomic_DNA"/>
</dbReference>
<dbReference type="RefSeq" id="WP_034442902.1">
    <property type="nucleotide sequence ID" value="NZ_JMTK01000005.1"/>
</dbReference>
<dbReference type="PANTHER" id="PTHR20854">
    <property type="entry name" value="INOSITOL MONOPHOSPHATASE"/>
    <property type="match status" value="1"/>
</dbReference>
<dbReference type="GO" id="GO:0046872">
    <property type="term" value="F:metal ion binding"/>
    <property type="evidence" value="ECO:0007669"/>
    <property type="project" value="UniProtKB-KW"/>
</dbReference>
<dbReference type="Pfam" id="PF00459">
    <property type="entry name" value="Inositol_P"/>
    <property type="match status" value="1"/>
</dbReference>
<keyword evidence="4 6" id="KW-0378">Hydrolase</keyword>
<sequence length="260" mass="28664">MPRSALLNVMVSAALKAGKLLSRDFDEVQNLQVSRKDPSDSVAQYHLKYQEIIYQELLYARPKYGFYGEGKSCVGQDSLTRWIVDPLNGSTNFLHAIPHFCISIALERAQEIIASVIFNPITDELYTAECGAGAFLNDRRIRVSSRRLLSKSLISCGIPRGTCQQNNRFLAHFNGIIDSIAGVRSFGAIALDLAYIASGRFDGFWEKGFSPWSIAGGLLLVREAGGFATDFLGKAMIVESKSIISGNIHIHKQLLTVMNS</sequence>
<keyword evidence="5 6" id="KW-0479">Metal-binding</keyword>
<proteinExistence type="inferred from homology"/>
<comment type="caution">
    <text evidence="7">The sequence shown here is derived from an EMBL/GenBank/DDBJ whole genome shotgun (WGS) entry which is preliminary data.</text>
</comment>
<dbReference type="CDD" id="cd01639">
    <property type="entry name" value="IMPase"/>
    <property type="match status" value="1"/>
</dbReference>
<dbReference type="GO" id="GO:0008934">
    <property type="term" value="F:inositol monophosphate 1-phosphatase activity"/>
    <property type="evidence" value="ECO:0007669"/>
    <property type="project" value="InterPro"/>
</dbReference>
<evidence type="ECO:0000313" key="8">
    <source>
        <dbReference type="Proteomes" id="UP000033731"/>
    </source>
</evidence>
<feature type="binding site" evidence="5">
    <location>
        <position position="85"/>
    </location>
    <ligand>
        <name>Mg(2+)</name>
        <dbReference type="ChEBI" id="CHEBI:18420"/>
        <label>1</label>
        <note>catalytic</note>
    </ligand>
</feature>
<gene>
    <name evidence="7" type="ORF">DJ66_1272</name>
</gene>
<name>A0A094Z0R6_9HYPH</name>
<evidence type="ECO:0000256" key="6">
    <source>
        <dbReference type="RuleBase" id="RU364068"/>
    </source>
</evidence>
<dbReference type="Gene3D" id="3.40.190.80">
    <property type="match status" value="1"/>
</dbReference>
<dbReference type="PATRIC" id="fig|556287.8.peg.1272"/>
<dbReference type="GO" id="GO:0006020">
    <property type="term" value="P:inositol metabolic process"/>
    <property type="evidence" value="ECO:0007669"/>
    <property type="project" value="TreeGrafter"/>
</dbReference>
<dbReference type="PANTHER" id="PTHR20854:SF4">
    <property type="entry name" value="INOSITOL-1-MONOPHOSPHATASE-RELATED"/>
    <property type="match status" value="1"/>
</dbReference>
<keyword evidence="8" id="KW-1185">Reference proteome</keyword>
<evidence type="ECO:0000256" key="5">
    <source>
        <dbReference type="PIRSR" id="PIRSR600760-2"/>
    </source>
</evidence>
<dbReference type="Gene3D" id="3.30.540.10">
    <property type="entry name" value="Fructose-1,6-Bisphosphatase, subunit A, domain 1"/>
    <property type="match status" value="1"/>
</dbReference>
<dbReference type="AlphaFoldDB" id="A0A094Z0R6"/>
<keyword evidence="5 6" id="KW-0460">Magnesium</keyword>
<feature type="binding site" evidence="5">
    <location>
        <position position="69"/>
    </location>
    <ligand>
        <name>Mg(2+)</name>
        <dbReference type="ChEBI" id="CHEBI:18420"/>
        <label>1</label>
        <note>catalytic</note>
    </ligand>
</feature>
<dbReference type="InterPro" id="IPR000760">
    <property type="entry name" value="Inositol_monophosphatase-like"/>
</dbReference>
<comment type="cofactor">
    <cofactor evidence="2 5 6">
        <name>Mg(2+)</name>
        <dbReference type="ChEBI" id="CHEBI:18420"/>
    </cofactor>
</comment>
<evidence type="ECO:0000313" key="7">
    <source>
        <dbReference type="EMBL" id="KJZ81376.1"/>
    </source>
</evidence>
<reference evidence="7 8" key="1">
    <citation type="journal article" date="2015" name="Phytopathology">
        <title>Genomes of Candidatus Liberibacter solanacearum haplotype A from New Zealand and the USA suggest significant genome plasticity in the species.</title>
        <authorList>
            <person name="Thompson S.M."/>
            <person name="Johnson C.P."/>
            <person name="Lu A.Y."/>
            <person name="Frampton R.A."/>
            <person name="Sullivan K.L."/>
            <person name="Fiers M.W."/>
            <person name="Crowhurst R.N."/>
            <person name="Pitman A.R."/>
            <person name="Scott I."/>
            <person name="Gudmestad N.C."/>
            <person name="Smith G.R."/>
        </authorList>
    </citation>
    <scope>NUCLEOTIDE SEQUENCE [LARGE SCALE GENOMIC DNA]</scope>
    <source>
        <strain evidence="7 8">LsoNZ1</strain>
    </source>
</reference>
<evidence type="ECO:0000256" key="2">
    <source>
        <dbReference type="ARBA" id="ARBA00001946"/>
    </source>
</evidence>
<comment type="similarity">
    <text evidence="3 6">Belongs to the inositol monophosphatase superfamily.</text>
</comment>
<dbReference type="InterPro" id="IPR033942">
    <property type="entry name" value="IMPase"/>
</dbReference>
<dbReference type="GO" id="GO:0007165">
    <property type="term" value="P:signal transduction"/>
    <property type="evidence" value="ECO:0007669"/>
    <property type="project" value="TreeGrafter"/>
</dbReference>
<dbReference type="EC" id="3.1.3.25" evidence="6"/>
<dbReference type="InterPro" id="IPR022337">
    <property type="entry name" value="Inositol_monophosphatase_SuhB"/>
</dbReference>